<feature type="domain" description="AB hydrolase-1" evidence="1">
    <location>
        <begin position="20"/>
        <end position="134"/>
    </location>
</feature>
<dbReference type="InterPro" id="IPR000639">
    <property type="entry name" value="Epox_hydrolase-like"/>
</dbReference>
<proteinExistence type="predicted"/>
<dbReference type="PANTHER" id="PTHR43798:SF29">
    <property type="entry name" value="AB HYDROLASE-1 DOMAIN-CONTAINING PROTEIN"/>
    <property type="match status" value="1"/>
</dbReference>
<evidence type="ECO:0000313" key="3">
    <source>
        <dbReference type="Proteomes" id="UP000244080"/>
    </source>
</evidence>
<evidence type="ECO:0000259" key="1">
    <source>
        <dbReference type="Pfam" id="PF00561"/>
    </source>
</evidence>
<sequence>MNKFTVDNQLMAYLDEGQGPVVVLGHSYLWDSAMWKPQIDALKTQYRCIVPELWSHGESQAAPASMRNLKDYAQHVLALLDHLEIEEFSVVGLSVGGMWGTELAELAPARIKSLVLMDTFVGLEPEVAHAKYFSMLDTITHTKMVPQPIVEAVVPLFFANDAQTNTPTLVEGFTQKLSALKGENAEEVARIGRMVFGRRDMIEAVENFALPVLIAVGQEDKPRPALESYLMHDCITGSELVVIPGAGHISSLEQPEFVNTMLKTFLDKHLLQALKD</sequence>
<dbReference type="Gene3D" id="3.40.50.1820">
    <property type="entry name" value="alpha/beta hydrolase"/>
    <property type="match status" value="1"/>
</dbReference>
<dbReference type="RefSeq" id="WP_017087485.1">
    <property type="nucleotide sequence ID" value="NZ_CAWNZY010000062.1"/>
</dbReference>
<dbReference type="PRINTS" id="PR00111">
    <property type="entry name" value="ABHYDROLASE"/>
</dbReference>
<reference evidence="2 3" key="1">
    <citation type="submission" date="2017-11" db="EMBL/GenBank/DDBJ databases">
        <title>Population delineation of vibrios coincides with oyster pathogenicity.</title>
        <authorList>
            <person name="Bruto M."/>
            <person name="Labreuche Y."/>
            <person name="James A."/>
            <person name="Piel D."/>
            <person name="Chenivesse S."/>
            <person name="Petton B."/>
            <person name="Polz M.F."/>
            <person name="Le Roux F."/>
        </authorList>
    </citation>
    <scope>NUCLEOTIDE SEQUENCE [LARGE SCALE GENOMIC DNA]</scope>
    <source>
        <strain evidence="2 3">1F_55</strain>
    </source>
</reference>
<accession>A0A2T5EM98</accession>
<gene>
    <name evidence="2" type="ORF">CWO36_04315</name>
</gene>
<comment type="caution">
    <text evidence="2">The sequence shown here is derived from an EMBL/GenBank/DDBJ whole genome shotgun (WGS) entry which is preliminary data.</text>
</comment>
<dbReference type="EMBL" id="PIGA01000005">
    <property type="protein sequence ID" value="PTP22010.1"/>
    <property type="molecule type" value="Genomic_DNA"/>
</dbReference>
<dbReference type="PRINTS" id="PR00412">
    <property type="entry name" value="EPOXHYDRLASE"/>
</dbReference>
<dbReference type="InterPro" id="IPR029058">
    <property type="entry name" value="AB_hydrolase_fold"/>
</dbReference>
<dbReference type="Proteomes" id="UP000244080">
    <property type="component" value="Unassembled WGS sequence"/>
</dbReference>
<dbReference type="PANTHER" id="PTHR43798">
    <property type="entry name" value="MONOACYLGLYCEROL LIPASE"/>
    <property type="match status" value="1"/>
</dbReference>
<protein>
    <submittedName>
        <fullName evidence="2">Alpha/beta hydrolase</fullName>
    </submittedName>
</protein>
<dbReference type="AlphaFoldDB" id="A0A2T5EM98"/>
<dbReference type="Pfam" id="PF00561">
    <property type="entry name" value="Abhydrolase_1"/>
    <property type="match status" value="1"/>
</dbReference>
<keyword evidence="2" id="KW-0378">Hydrolase</keyword>
<dbReference type="InterPro" id="IPR050266">
    <property type="entry name" value="AB_hydrolase_sf"/>
</dbReference>
<dbReference type="GO" id="GO:0016787">
    <property type="term" value="F:hydrolase activity"/>
    <property type="evidence" value="ECO:0007669"/>
    <property type="project" value="UniProtKB-KW"/>
</dbReference>
<name>A0A2T5EM98_VIBSP</name>
<dbReference type="SUPFAM" id="SSF53474">
    <property type="entry name" value="alpha/beta-Hydrolases"/>
    <property type="match status" value="1"/>
</dbReference>
<dbReference type="InterPro" id="IPR000073">
    <property type="entry name" value="AB_hydrolase_1"/>
</dbReference>
<organism evidence="2 3">
    <name type="scientific">Vibrio splendidus</name>
    <dbReference type="NCBI Taxonomy" id="29497"/>
    <lineage>
        <taxon>Bacteria</taxon>
        <taxon>Pseudomonadati</taxon>
        <taxon>Pseudomonadota</taxon>
        <taxon>Gammaproteobacteria</taxon>
        <taxon>Vibrionales</taxon>
        <taxon>Vibrionaceae</taxon>
        <taxon>Vibrio</taxon>
    </lineage>
</organism>
<evidence type="ECO:0000313" key="2">
    <source>
        <dbReference type="EMBL" id="PTP22010.1"/>
    </source>
</evidence>